<feature type="compositionally biased region" description="Basic and acidic residues" evidence="1">
    <location>
        <begin position="10"/>
        <end position="28"/>
    </location>
</feature>
<evidence type="ECO:0000313" key="2">
    <source>
        <dbReference type="EMBL" id="KAG7423318.1"/>
    </source>
</evidence>
<sequence length="156" mass="16919">MQEKCSTNCDGKDEPVGVDENHKDHDDAAISVSTGSPHLTTKSMDFTAEDAEENQEVPPVSGGPPALVWKEGSSSSVPDLPTTTQASHLILLLSTEGLFTAAMDEYESEEEKMPEPWNVICIVGVRVYSRDETLELRTVMEAGELLEGSHGLKGSW</sequence>
<dbReference type="Proteomes" id="UP000693942">
    <property type="component" value="Unassembled WGS sequence"/>
</dbReference>
<evidence type="ECO:0000313" key="3">
    <source>
        <dbReference type="Proteomes" id="UP000693942"/>
    </source>
</evidence>
<accession>A0A8J5U622</accession>
<feature type="region of interest" description="Disordered" evidence="1">
    <location>
        <begin position="1"/>
        <end position="66"/>
    </location>
</feature>
<reference evidence="2" key="1">
    <citation type="submission" date="2021-04" db="EMBL/GenBank/DDBJ databases">
        <title>First draft genome resource for Brassicaceae pathogens Fusarium oxysporum f. sp. raphani and Fusarium oxysporum f. sp. rapae.</title>
        <authorList>
            <person name="Asai S."/>
        </authorList>
    </citation>
    <scope>NUCLEOTIDE SEQUENCE</scope>
    <source>
        <strain evidence="2">Tf1262</strain>
    </source>
</reference>
<protein>
    <submittedName>
        <fullName evidence="2">Uncharacterized protein</fullName>
    </submittedName>
</protein>
<organism evidence="2 3">
    <name type="scientific">Fusarium oxysporum f. sp. raphani</name>
    <dbReference type="NCBI Taxonomy" id="96318"/>
    <lineage>
        <taxon>Eukaryota</taxon>
        <taxon>Fungi</taxon>
        <taxon>Dikarya</taxon>
        <taxon>Ascomycota</taxon>
        <taxon>Pezizomycotina</taxon>
        <taxon>Sordariomycetes</taxon>
        <taxon>Hypocreomycetidae</taxon>
        <taxon>Hypocreales</taxon>
        <taxon>Nectriaceae</taxon>
        <taxon>Fusarium</taxon>
        <taxon>Fusarium oxysporum species complex</taxon>
    </lineage>
</organism>
<feature type="compositionally biased region" description="Polar residues" evidence="1">
    <location>
        <begin position="31"/>
        <end position="44"/>
    </location>
</feature>
<dbReference type="EMBL" id="JAELUR010000016">
    <property type="protein sequence ID" value="KAG7423318.1"/>
    <property type="molecule type" value="Genomic_DNA"/>
</dbReference>
<evidence type="ECO:0000256" key="1">
    <source>
        <dbReference type="SAM" id="MobiDB-lite"/>
    </source>
</evidence>
<name>A0A8J5U622_FUSOX</name>
<dbReference type="AlphaFoldDB" id="A0A8J5U622"/>
<gene>
    <name evidence="2" type="ORF">Forpi1262_v015625</name>
</gene>
<comment type="caution">
    <text evidence="2">The sequence shown here is derived from an EMBL/GenBank/DDBJ whole genome shotgun (WGS) entry which is preliminary data.</text>
</comment>
<proteinExistence type="predicted"/>